<dbReference type="CDD" id="cd16040">
    <property type="entry name" value="SPRY_PRY_SNTX"/>
    <property type="match status" value="1"/>
</dbReference>
<feature type="domain" description="Protein kinase" evidence="4">
    <location>
        <begin position="10"/>
        <end position="266"/>
    </location>
</feature>
<dbReference type="Pfam" id="PF13765">
    <property type="entry name" value="PRY"/>
    <property type="match status" value="1"/>
</dbReference>
<dbReference type="InterPro" id="IPR011009">
    <property type="entry name" value="Kinase-like_dom_sf"/>
</dbReference>
<dbReference type="SMART" id="SM00589">
    <property type="entry name" value="PRY"/>
    <property type="match status" value="1"/>
</dbReference>
<dbReference type="InterPro" id="IPR051681">
    <property type="entry name" value="Ser/Thr_Kinases-Pseudokinases"/>
</dbReference>
<protein>
    <recommendedName>
        <fullName evidence="8">Protein kinase domain-containing protein</fullName>
    </recommendedName>
</protein>
<dbReference type="Gene3D" id="2.60.120.920">
    <property type="match status" value="1"/>
</dbReference>
<comment type="caution">
    <text evidence="6">The sequence shown here is derived from an EMBL/GenBank/DDBJ whole genome shotgun (WGS) entry which is preliminary data.</text>
</comment>
<dbReference type="InterPro" id="IPR008271">
    <property type="entry name" value="Ser/Thr_kinase_AS"/>
</dbReference>
<dbReference type="SMART" id="SM00449">
    <property type="entry name" value="SPRY"/>
    <property type="match status" value="1"/>
</dbReference>
<dbReference type="PROSITE" id="PS00108">
    <property type="entry name" value="PROTEIN_KINASE_ST"/>
    <property type="match status" value="1"/>
</dbReference>
<dbReference type="PRINTS" id="PR01407">
    <property type="entry name" value="BUTYPHLNCDUF"/>
</dbReference>
<keyword evidence="7" id="KW-1185">Reference proteome</keyword>
<dbReference type="InterPro" id="IPR003879">
    <property type="entry name" value="Butyrophylin_SPRY"/>
</dbReference>
<keyword evidence="2 3" id="KW-0067">ATP-binding</keyword>
<dbReference type="PROSITE" id="PS00107">
    <property type="entry name" value="PROTEIN_KINASE_ATP"/>
    <property type="match status" value="1"/>
</dbReference>
<dbReference type="InterPro" id="IPR000719">
    <property type="entry name" value="Prot_kinase_dom"/>
</dbReference>
<gene>
    <name evidence="6" type="ORF">PFLUV_G00015970</name>
</gene>
<dbReference type="GO" id="GO:0004706">
    <property type="term" value="F:JUN kinase kinase kinase activity"/>
    <property type="evidence" value="ECO:0007669"/>
    <property type="project" value="TreeGrafter"/>
</dbReference>
<feature type="domain" description="B30.2/SPRY" evidence="5">
    <location>
        <begin position="320"/>
        <end position="510"/>
    </location>
</feature>
<dbReference type="Pfam" id="PF00069">
    <property type="entry name" value="Pkinase"/>
    <property type="match status" value="1"/>
</dbReference>
<evidence type="ECO:0000313" key="7">
    <source>
        <dbReference type="Proteomes" id="UP000465112"/>
    </source>
</evidence>
<dbReference type="InterPro" id="IPR017441">
    <property type="entry name" value="Protein_kinase_ATP_BS"/>
</dbReference>
<dbReference type="Pfam" id="PF00622">
    <property type="entry name" value="SPRY"/>
    <property type="match status" value="1"/>
</dbReference>
<evidence type="ECO:0008006" key="8">
    <source>
        <dbReference type="Google" id="ProtNLM"/>
    </source>
</evidence>
<dbReference type="FunFam" id="2.60.120.920:FF:000037">
    <property type="entry name" value="Si:dkey-191j3.2"/>
    <property type="match status" value="1"/>
</dbReference>
<dbReference type="SUPFAM" id="SSF56112">
    <property type="entry name" value="Protein kinase-like (PK-like)"/>
    <property type="match status" value="1"/>
</dbReference>
<dbReference type="EMBL" id="VHII01000002">
    <property type="protein sequence ID" value="KAF1393460.1"/>
    <property type="molecule type" value="Genomic_DNA"/>
</dbReference>
<dbReference type="InterPro" id="IPR006574">
    <property type="entry name" value="PRY"/>
</dbReference>
<sequence>MAQFVEDSSLEDWEEIGSGGFGQIYKARHHQWGIDVAIKVLLKDEGSLLHEINMMHQATSPHVMAVRGIFKGRTPFSGRSTKLGVVMELMKRGSLASLQAALRGTPPWPLVFRLAHQVALGINYLHSLPRPVLHQDLKPQNVLLDDALNAKLTDFGLAQTSCSITLVSKDNGPRGGTPYYMPPEAFNPSYRPSRSFDIYSFGILLWSIVTGKQPYEVEGDLPNLDDIKGDVAGLRELKELMKRCWDPKPEQRPKALECTTETEQLFKMHEHELNKAVYEVLMKLDQKERKGMAAGKKVRRDQIAKASVKGIQQAMGRLSLPPLDPLRVQRRDLMRYSCELTLDTNTVNRKLKLSDNNRNVTYVKEDQPYPDHPERFDFWPQLLCRDGLTGRCYWEVEMRGEVNISVSYRGVSRRRDRDDCMFGCNDQSWSLICSDDGYLVWHNKRETSTSSSSVSGRVAVYLDCPAGSLSFYTVSSDSLIHLHTFNTTFTQPLYPGFGFWSGASVSLCHL</sequence>
<dbReference type="AlphaFoldDB" id="A0A6A5FGB3"/>
<evidence type="ECO:0000259" key="5">
    <source>
        <dbReference type="PROSITE" id="PS50188"/>
    </source>
</evidence>
<dbReference type="GO" id="GO:0005524">
    <property type="term" value="F:ATP binding"/>
    <property type="evidence" value="ECO:0007669"/>
    <property type="project" value="UniProtKB-UniRule"/>
</dbReference>
<organism evidence="6 7">
    <name type="scientific">Perca fluviatilis</name>
    <name type="common">European perch</name>
    <dbReference type="NCBI Taxonomy" id="8168"/>
    <lineage>
        <taxon>Eukaryota</taxon>
        <taxon>Metazoa</taxon>
        <taxon>Chordata</taxon>
        <taxon>Craniata</taxon>
        <taxon>Vertebrata</taxon>
        <taxon>Euteleostomi</taxon>
        <taxon>Actinopterygii</taxon>
        <taxon>Neopterygii</taxon>
        <taxon>Teleostei</taxon>
        <taxon>Neoteleostei</taxon>
        <taxon>Acanthomorphata</taxon>
        <taxon>Eupercaria</taxon>
        <taxon>Perciformes</taxon>
        <taxon>Percoidei</taxon>
        <taxon>Percidae</taxon>
        <taxon>Percinae</taxon>
        <taxon>Perca</taxon>
    </lineage>
</organism>
<dbReference type="InterPro" id="IPR003877">
    <property type="entry name" value="SPRY_dom"/>
</dbReference>
<reference evidence="6 7" key="1">
    <citation type="submission" date="2019-06" db="EMBL/GenBank/DDBJ databases">
        <title>A chromosome-scale genome assembly of the European perch, Perca fluviatilis.</title>
        <authorList>
            <person name="Roques C."/>
            <person name="Zahm M."/>
            <person name="Cabau C."/>
            <person name="Klopp C."/>
            <person name="Bouchez O."/>
            <person name="Donnadieu C."/>
            <person name="Kuhl H."/>
            <person name="Gislard M."/>
            <person name="Guendouz S."/>
            <person name="Journot L."/>
            <person name="Haffray P."/>
            <person name="Bestin A."/>
            <person name="Morvezen R."/>
            <person name="Feron R."/>
            <person name="Wen M."/>
            <person name="Jouanno E."/>
            <person name="Herpin A."/>
            <person name="Schartl M."/>
            <person name="Postlethwait J."/>
            <person name="Schaerlinger B."/>
            <person name="Chardard D."/>
            <person name="Lecocq T."/>
            <person name="Poncet C."/>
            <person name="Jaffrelo L."/>
            <person name="Lampietro C."/>
            <person name="Guiguen Y."/>
        </authorList>
    </citation>
    <scope>NUCLEOTIDE SEQUENCE [LARGE SCALE GENOMIC DNA]</scope>
    <source>
        <tissue evidence="6">Blood</tissue>
    </source>
</reference>
<dbReference type="PROSITE" id="PS50188">
    <property type="entry name" value="B302_SPRY"/>
    <property type="match status" value="1"/>
</dbReference>
<dbReference type="Gene3D" id="1.10.510.10">
    <property type="entry name" value="Transferase(Phosphotransferase) domain 1"/>
    <property type="match status" value="1"/>
</dbReference>
<dbReference type="PROSITE" id="PS50011">
    <property type="entry name" value="PROTEIN_KINASE_DOM"/>
    <property type="match status" value="1"/>
</dbReference>
<dbReference type="SUPFAM" id="SSF49899">
    <property type="entry name" value="Concanavalin A-like lectins/glucanases"/>
    <property type="match status" value="1"/>
</dbReference>
<name>A0A6A5FGB3_PERFL</name>
<feature type="binding site" evidence="3">
    <location>
        <position position="39"/>
    </location>
    <ligand>
        <name>ATP</name>
        <dbReference type="ChEBI" id="CHEBI:30616"/>
    </ligand>
</feature>
<evidence type="ECO:0000313" key="6">
    <source>
        <dbReference type="EMBL" id="KAF1393460.1"/>
    </source>
</evidence>
<dbReference type="Proteomes" id="UP000465112">
    <property type="component" value="Chromosome 2"/>
</dbReference>
<accession>A0A6A5FGB3</accession>
<evidence type="ECO:0000256" key="2">
    <source>
        <dbReference type="ARBA" id="ARBA00022840"/>
    </source>
</evidence>
<evidence type="ECO:0000256" key="3">
    <source>
        <dbReference type="PROSITE-ProRule" id="PRU10141"/>
    </source>
</evidence>
<dbReference type="InterPro" id="IPR043136">
    <property type="entry name" value="B30.2/SPRY_sf"/>
</dbReference>
<dbReference type="PANTHER" id="PTHR44329:SF297">
    <property type="entry name" value="RECEPTOR-INTERACTING SERINE_THREONINE-PROTEIN KINASE 3"/>
    <property type="match status" value="1"/>
</dbReference>
<dbReference type="InterPro" id="IPR013320">
    <property type="entry name" value="ConA-like_dom_sf"/>
</dbReference>
<dbReference type="InterPro" id="IPR001870">
    <property type="entry name" value="B30.2/SPRY"/>
</dbReference>
<proteinExistence type="predicted"/>
<dbReference type="PANTHER" id="PTHR44329">
    <property type="entry name" value="SERINE/THREONINE-PROTEIN KINASE TNNI3K-RELATED"/>
    <property type="match status" value="1"/>
</dbReference>
<dbReference type="SMART" id="SM00220">
    <property type="entry name" value="S_TKc"/>
    <property type="match status" value="1"/>
</dbReference>
<keyword evidence="1 3" id="KW-0547">Nucleotide-binding</keyword>
<evidence type="ECO:0000259" key="4">
    <source>
        <dbReference type="PROSITE" id="PS50011"/>
    </source>
</evidence>
<evidence type="ECO:0000256" key="1">
    <source>
        <dbReference type="ARBA" id="ARBA00022741"/>
    </source>
</evidence>